<keyword evidence="3" id="KW-0732">Signal</keyword>
<feature type="signal peptide" evidence="3">
    <location>
        <begin position="1"/>
        <end position="29"/>
    </location>
</feature>
<evidence type="ECO:0000259" key="4">
    <source>
        <dbReference type="Pfam" id="PF13407"/>
    </source>
</evidence>
<evidence type="ECO:0000256" key="3">
    <source>
        <dbReference type="SAM" id="SignalP"/>
    </source>
</evidence>
<feature type="chain" id="PRO_5046869129" evidence="3">
    <location>
        <begin position="30"/>
        <end position="336"/>
    </location>
</feature>
<dbReference type="SUPFAM" id="SSF53822">
    <property type="entry name" value="Periplasmic binding protein-like I"/>
    <property type="match status" value="1"/>
</dbReference>
<feature type="domain" description="Periplasmic binding protein" evidence="4">
    <location>
        <begin position="50"/>
        <end position="295"/>
    </location>
</feature>
<evidence type="ECO:0000313" key="6">
    <source>
        <dbReference type="Proteomes" id="UP001556631"/>
    </source>
</evidence>
<dbReference type="PANTHER" id="PTHR30036:SF7">
    <property type="entry name" value="ABC TRANSPORTER PERIPLASMIC-BINDING PROTEIN YPHF"/>
    <property type="match status" value="1"/>
</dbReference>
<comment type="similarity">
    <text evidence="2">Belongs to the bacterial solute-binding protein 2 family.</text>
</comment>
<evidence type="ECO:0000313" key="5">
    <source>
        <dbReference type="EMBL" id="MEX0428020.1"/>
    </source>
</evidence>
<accession>A0ABV3T176</accession>
<dbReference type="PANTHER" id="PTHR30036">
    <property type="entry name" value="D-XYLOSE-BINDING PERIPLASMIC PROTEIN"/>
    <property type="match status" value="1"/>
</dbReference>
<dbReference type="Proteomes" id="UP001556631">
    <property type="component" value="Unassembled WGS sequence"/>
</dbReference>
<dbReference type="PROSITE" id="PS51257">
    <property type="entry name" value="PROKAR_LIPOPROTEIN"/>
    <property type="match status" value="1"/>
</dbReference>
<name>A0ABV3T176_9ACTN</name>
<evidence type="ECO:0000256" key="1">
    <source>
        <dbReference type="ARBA" id="ARBA00004196"/>
    </source>
</evidence>
<gene>
    <name evidence="5" type="ORF">AB3X52_10350</name>
</gene>
<proteinExistence type="inferred from homology"/>
<dbReference type="RefSeq" id="WP_367993945.1">
    <property type="nucleotide sequence ID" value="NZ_JBFPJR010000015.1"/>
</dbReference>
<comment type="caution">
    <text evidence="5">The sequence shown here is derived from an EMBL/GenBank/DDBJ whole genome shotgun (WGS) entry which is preliminary data.</text>
</comment>
<keyword evidence="6" id="KW-1185">Reference proteome</keyword>
<dbReference type="Gene3D" id="3.40.50.2300">
    <property type="match status" value="2"/>
</dbReference>
<dbReference type="InterPro" id="IPR050555">
    <property type="entry name" value="Bact_Solute-Bind_Prot2"/>
</dbReference>
<evidence type="ECO:0000256" key="2">
    <source>
        <dbReference type="ARBA" id="ARBA00007639"/>
    </source>
</evidence>
<dbReference type="InterPro" id="IPR028082">
    <property type="entry name" value="Peripla_BP_I"/>
</dbReference>
<comment type="subcellular location">
    <subcellularLocation>
        <location evidence="1">Cell envelope</location>
    </subcellularLocation>
</comment>
<sequence length="336" mass="33910">MKLNIRRSAGTLAVACLALGLAACGSSSSGTGAGATAGAGNITIAGVYGLTGDPFWASLGCGAKEEAQKLGVTYKDYSSTSGDASAYSQSFSAATLAKPAGMFVNPSNPDQFVAQYKSLMTKGVPVVTINGTNPAAQYKVVGTDTKNLAFLDQLKSLVPTGSGKIAVINGIPGLVPVDSRLNPVVSAITSANPQLQALKTTYTSFDVNKATQAVSSLLIANPDLKVIVAADGPDGQATAAAVRAAGKAGKVTVIALDAVPAEVDALKQGLITALVAQSPKQIGADQLKALVDYIKSNPKGGAVPASDDFVGVPQRLLTKDNVGDAANADYTYQASC</sequence>
<dbReference type="Pfam" id="PF13407">
    <property type="entry name" value="Peripla_BP_4"/>
    <property type="match status" value="1"/>
</dbReference>
<dbReference type="InterPro" id="IPR025997">
    <property type="entry name" value="SBP_2_dom"/>
</dbReference>
<reference evidence="5 6" key="1">
    <citation type="submission" date="2024-07" db="EMBL/GenBank/DDBJ databases">
        <authorList>
            <person name="Lee S."/>
            <person name="Kang M."/>
        </authorList>
    </citation>
    <scope>NUCLEOTIDE SEQUENCE [LARGE SCALE GENOMIC DNA]</scope>
    <source>
        <strain evidence="5 6">DS6</strain>
    </source>
</reference>
<organism evidence="5 6">
    <name type="scientific">Nocardioides eburneus</name>
    <dbReference type="NCBI Taxonomy" id="3231482"/>
    <lineage>
        <taxon>Bacteria</taxon>
        <taxon>Bacillati</taxon>
        <taxon>Actinomycetota</taxon>
        <taxon>Actinomycetes</taxon>
        <taxon>Propionibacteriales</taxon>
        <taxon>Nocardioidaceae</taxon>
        <taxon>Nocardioides</taxon>
    </lineage>
</organism>
<dbReference type="EMBL" id="JBFPJR010000015">
    <property type="protein sequence ID" value="MEX0428020.1"/>
    <property type="molecule type" value="Genomic_DNA"/>
</dbReference>
<protein>
    <submittedName>
        <fullName evidence="5">Sugar ABC transporter substrate-binding protein</fullName>
    </submittedName>
</protein>